<proteinExistence type="predicted"/>
<dbReference type="Proteomes" id="UP000233293">
    <property type="component" value="Unassembled WGS sequence"/>
</dbReference>
<dbReference type="InterPro" id="IPR029033">
    <property type="entry name" value="His_PPase_superfam"/>
</dbReference>
<feature type="binding site" evidence="2">
    <location>
        <position position="59"/>
    </location>
    <ligand>
        <name>substrate</name>
    </ligand>
</feature>
<evidence type="ECO:0000313" key="3">
    <source>
        <dbReference type="EMBL" id="PKU24918.1"/>
    </source>
</evidence>
<dbReference type="OrthoDB" id="9781415at2"/>
<dbReference type="PANTHER" id="PTHR48100">
    <property type="entry name" value="BROAD-SPECIFICITY PHOSPHATASE YOR283W-RELATED"/>
    <property type="match status" value="1"/>
</dbReference>
<accession>A0A2N3PX03</accession>
<evidence type="ECO:0000256" key="1">
    <source>
        <dbReference type="PIRSR" id="PIRSR613078-1"/>
    </source>
</evidence>
<dbReference type="CDD" id="cd07067">
    <property type="entry name" value="HP_PGM_like"/>
    <property type="match status" value="1"/>
</dbReference>
<gene>
    <name evidence="3" type="ORF">CWS72_08545</name>
</gene>
<dbReference type="Gene3D" id="3.40.50.1240">
    <property type="entry name" value="Phosphoglycerate mutase-like"/>
    <property type="match status" value="1"/>
</dbReference>
<dbReference type="Pfam" id="PF00300">
    <property type="entry name" value="His_Phos_1"/>
    <property type="match status" value="1"/>
</dbReference>
<dbReference type="GO" id="GO:0016791">
    <property type="term" value="F:phosphatase activity"/>
    <property type="evidence" value="ECO:0007669"/>
    <property type="project" value="TreeGrafter"/>
</dbReference>
<dbReference type="PIRSF" id="PIRSF000709">
    <property type="entry name" value="6PFK_2-Ptase"/>
    <property type="match status" value="1"/>
</dbReference>
<keyword evidence="4" id="KW-1185">Reference proteome</keyword>
<dbReference type="AlphaFoldDB" id="A0A2N3PX03"/>
<dbReference type="PANTHER" id="PTHR48100:SF10">
    <property type="entry name" value="2-CARBOXY-D-ARABINITOL-1-PHOSPHATASE-RELATED"/>
    <property type="match status" value="1"/>
</dbReference>
<feature type="active site" description="Tele-phosphohistidine intermediate" evidence="1">
    <location>
        <position position="10"/>
    </location>
</feature>
<dbReference type="InterPro" id="IPR050275">
    <property type="entry name" value="PGM_Phosphatase"/>
</dbReference>
<feature type="active site" description="Proton donor/acceptor" evidence="1">
    <location>
        <position position="83"/>
    </location>
</feature>
<dbReference type="SUPFAM" id="SSF53254">
    <property type="entry name" value="Phosphoglycerate mutase-like"/>
    <property type="match status" value="1"/>
</dbReference>
<evidence type="ECO:0000313" key="4">
    <source>
        <dbReference type="Proteomes" id="UP000233293"/>
    </source>
</evidence>
<sequence>MTRFIILLRHGATGGDNGRKYLGRIDLPLGEEGERQSLRLRQALQPWSFGAVYSSDLARCRRTAEIAIGGRGVAITAREDLREGAMGEWEGRLRSEIAAAYPEECAARRRDIENHRVKGGESFKECQARVVRVLEELAASGDDNVLLVGHGSTNRLLLCHMLGMPIANMFRLGQDHGCMNIVQQDDSGYRLVLLNFKP</sequence>
<dbReference type="EMBL" id="PIUM01000007">
    <property type="protein sequence ID" value="PKU24918.1"/>
    <property type="molecule type" value="Genomic_DNA"/>
</dbReference>
<comment type="caution">
    <text evidence="3">The sequence shown here is derived from an EMBL/GenBank/DDBJ whole genome shotgun (WGS) entry which is preliminary data.</text>
</comment>
<protein>
    <submittedName>
        <fullName evidence="3">Alpha-ribazole phosphatase</fullName>
    </submittedName>
</protein>
<organism evidence="3 4">
    <name type="scientific">Telmatospirillum siberiense</name>
    <dbReference type="NCBI Taxonomy" id="382514"/>
    <lineage>
        <taxon>Bacteria</taxon>
        <taxon>Pseudomonadati</taxon>
        <taxon>Pseudomonadota</taxon>
        <taxon>Alphaproteobacteria</taxon>
        <taxon>Rhodospirillales</taxon>
        <taxon>Rhodospirillaceae</taxon>
        <taxon>Telmatospirillum</taxon>
    </lineage>
</organism>
<dbReference type="InterPro" id="IPR013078">
    <property type="entry name" value="His_Pase_superF_clade-1"/>
</dbReference>
<dbReference type="RefSeq" id="WP_101250178.1">
    <property type="nucleotide sequence ID" value="NZ_PIUM01000007.1"/>
</dbReference>
<reference evidence="4" key="1">
    <citation type="submission" date="2017-12" db="EMBL/GenBank/DDBJ databases">
        <title>Draft genome sequence of Telmatospirillum siberiense 26-4b1T, an acidotolerant peatland alphaproteobacterium potentially involved in sulfur cycling.</title>
        <authorList>
            <person name="Hausmann B."/>
            <person name="Pjevac P."/>
            <person name="Schreck K."/>
            <person name="Herbold C.W."/>
            <person name="Daims H."/>
            <person name="Wagner M."/>
            <person name="Pester M."/>
            <person name="Loy A."/>
        </authorList>
    </citation>
    <scope>NUCLEOTIDE SEQUENCE [LARGE SCALE GENOMIC DNA]</scope>
    <source>
        <strain evidence="4">26-4b1</strain>
    </source>
</reference>
<name>A0A2N3PX03_9PROT</name>
<dbReference type="SMART" id="SM00855">
    <property type="entry name" value="PGAM"/>
    <property type="match status" value="1"/>
</dbReference>
<evidence type="ECO:0000256" key="2">
    <source>
        <dbReference type="PIRSR" id="PIRSR613078-2"/>
    </source>
</evidence>